<accession>C1MW57</accession>
<dbReference type="InterPro" id="IPR038322">
    <property type="entry name" value="Pex19_C_sf"/>
</dbReference>
<dbReference type="RefSeq" id="XP_003060158.1">
    <property type="nucleotide sequence ID" value="XM_003060112.1"/>
</dbReference>
<dbReference type="GO" id="GO:0033328">
    <property type="term" value="F:peroxisome membrane targeting sequence binding"/>
    <property type="evidence" value="ECO:0007669"/>
    <property type="project" value="TreeGrafter"/>
</dbReference>
<dbReference type="PANTHER" id="PTHR12774">
    <property type="entry name" value="PEROXISOMAL BIOGENESIS FACTOR 19"/>
    <property type="match status" value="1"/>
</dbReference>
<dbReference type="OMA" id="VIRYEAQ"/>
<evidence type="ECO:0000313" key="1">
    <source>
        <dbReference type="EMBL" id="EEH56110.1"/>
    </source>
</evidence>
<dbReference type="KEGG" id="mpp:MICPUCDRAFT_9424"/>
<protein>
    <submittedName>
        <fullName evidence="1">Predicted protein</fullName>
    </submittedName>
</protein>
<name>C1MW57_MICPC</name>
<gene>
    <name evidence="1" type="ORF">MICPUCDRAFT_9424</name>
</gene>
<dbReference type="Proteomes" id="UP000001876">
    <property type="component" value="Unassembled WGS sequence"/>
</dbReference>
<keyword evidence="2" id="KW-1185">Reference proteome</keyword>
<organism evidence="2">
    <name type="scientific">Micromonas pusilla (strain CCMP1545)</name>
    <name type="common">Picoplanktonic green alga</name>
    <dbReference type="NCBI Taxonomy" id="564608"/>
    <lineage>
        <taxon>Eukaryota</taxon>
        <taxon>Viridiplantae</taxon>
        <taxon>Chlorophyta</taxon>
        <taxon>Mamiellophyceae</taxon>
        <taxon>Mamiellales</taxon>
        <taxon>Mamiellaceae</taxon>
        <taxon>Micromonas</taxon>
    </lineage>
</organism>
<dbReference type="EMBL" id="GG663741">
    <property type="protein sequence ID" value="EEH56110.1"/>
    <property type="molecule type" value="Genomic_DNA"/>
</dbReference>
<reference evidence="1 2" key="1">
    <citation type="journal article" date="2009" name="Science">
        <title>Green evolution and dynamic adaptations revealed by genomes of the marine picoeukaryotes Micromonas.</title>
        <authorList>
            <person name="Worden A.Z."/>
            <person name="Lee J.H."/>
            <person name="Mock T."/>
            <person name="Rouze P."/>
            <person name="Simmons M.P."/>
            <person name="Aerts A.L."/>
            <person name="Allen A.E."/>
            <person name="Cuvelier M.L."/>
            <person name="Derelle E."/>
            <person name="Everett M.V."/>
            <person name="Foulon E."/>
            <person name="Grimwood J."/>
            <person name="Gundlach H."/>
            <person name="Henrissat B."/>
            <person name="Napoli C."/>
            <person name="McDonald S.M."/>
            <person name="Parker M.S."/>
            <person name="Rombauts S."/>
            <person name="Salamov A."/>
            <person name="Von Dassow P."/>
            <person name="Badger J.H."/>
            <person name="Coutinho P.M."/>
            <person name="Demir E."/>
            <person name="Dubchak I."/>
            <person name="Gentemann C."/>
            <person name="Eikrem W."/>
            <person name="Gready J.E."/>
            <person name="John U."/>
            <person name="Lanier W."/>
            <person name="Lindquist E.A."/>
            <person name="Lucas S."/>
            <person name="Mayer K.F."/>
            <person name="Moreau H."/>
            <person name="Not F."/>
            <person name="Otillar R."/>
            <person name="Panaud O."/>
            <person name="Pangilinan J."/>
            <person name="Paulsen I."/>
            <person name="Piegu B."/>
            <person name="Poliakov A."/>
            <person name="Robbens S."/>
            <person name="Schmutz J."/>
            <person name="Toulza E."/>
            <person name="Wyss T."/>
            <person name="Zelensky A."/>
            <person name="Zhou K."/>
            <person name="Armbrust E.V."/>
            <person name="Bhattacharya D."/>
            <person name="Goodenough U.W."/>
            <person name="Van de Peer Y."/>
            <person name="Grigoriev I.V."/>
        </authorList>
    </citation>
    <scope>NUCLEOTIDE SEQUENCE [LARGE SCALE GENOMIC DNA]</scope>
    <source>
        <strain evidence="1 2">CCMP1545</strain>
    </source>
</reference>
<evidence type="ECO:0000313" key="2">
    <source>
        <dbReference type="Proteomes" id="UP000001876"/>
    </source>
</evidence>
<sequence>VLYEPMKEIAAKYPPWIKKNKKNLPDEEVIRYEAQLVKVRAIVTAFEDENTDFAKVVTLLQEMQSFGLPPDEIMKEL</sequence>
<dbReference type="OrthoDB" id="21292at2759"/>
<dbReference type="GO" id="GO:0005778">
    <property type="term" value="C:peroxisomal membrane"/>
    <property type="evidence" value="ECO:0007669"/>
    <property type="project" value="TreeGrafter"/>
</dbReference>
<dbReference type="Pfam" id="PF04614">
    <property type="entry name" value="Pex19"/>
    <property type="match status" value="1"/>
</dbReference>
<feature type="non-terminal residue" evidence="1">
    <location>
        <position position="1"/>
    </location>
</feature>
<dbReference type="eggNOG" id="KOG3133">
    <property type="taxonomic scope" value="Eukaryota"/>
</dbReference>
<dbReference type="GO" id="GO:0045046">
    <property type="term" value="P:protein import into peroxisome membrane"/>
    <property type="evidence" value="ECO:0007669"/>
    <property type="project" value="TreeGrafter"/>
</dbReference>
<dbReference type="Gene3D" id="1.20.120.900">
    <property type="entry name" value="Pex19, mPTS binding domain"/>
    <property type="match status" value="1"/>
</dbReference>
<dbReference type="AlphaFoldDB" id="C1MW57"/>
<proteinExistence type="predicted"/>
<dbReference type="InterPro" id="IPR006708">
    <property type="entry name" value="Pex19"/>
</dbReference>
<dbReference type="PANTHER" id="PTHR12774:SF2">
    <property type="entry name" value="PEROXISOMAL BIOGENESIS FACTOR 19"/>
    <property type="match status" value="1"/>
</dbReference>
<dbReference type="STRING" id="564608.C1MW57"/>
<dbReference type="GeneID" id="9685305"/>
<feature type="non-terminal residue" evidence="1">
    <location>
        <position position="77"/>
    </location>
</feature>